<dbReference type="Gene3D" id="6.10.140.390">
    <property type="match status" value="1"/>
</dbReference>
<feature type="compositionally biased region" description="Basic and acidic residues" evidence="14">
    <location>
        <begin position="549"/>
        <end position="571"/>
    </location>
</feature>
<dbReference type="SMART" id="SM00248">
    <property type="entry name" value="ANK"/>
    <property type="match status" value="4"/>
</dbReference>
<dbReference type="PANTHER" id="PTHR24179">
    <property type="entry name" value="PROTEIN PHOSPHATASE 1 REGULATORY SUBUNIT 12"/>
    <property type="match status" value="1"/>
</dbReference>
<keyword evidence="3" id="KW-0597">Phosphoprotein</keyword>
<dbReference type="AlphaFoldDB" id="A0A286X8Z4"/>
<sequence>MSGEDGLAGGPGAAAARERRQEQLRQWGARAGSEPGPGERRARTVRFERAAEFLAACAGGDLDEALLMLRAADPGPDAQTDPAAPPPARAVLDSTNADGISALHQACIDENLEVVRFLVEQGATVNQADNEGWTPLHVAASCGYLDITRYLLSHGANIAAVNSDGDLPLDLAESDAVEGLLKAEIARRGVDVEAAKRAEEELLLHDTRCWLNGGAMPEARHPRTGASALHVAAAKGYIEVMRLLLQAGYDPELRDGDGWTPLHAAAHWGVEDACRLLAEHGGGMDSLTHAGQRPCDLADEEVLSLLEELARKQEDLRNQKEATQSRGPETQVPPGSKHRRSSVCRLSSREKGSLQDLSKERRPTGAGAPPIRDEEDGDQGHPEPAPAEPRALNGIPSLPLASPQSPVAREPCLARIPPTLFRKVPETCALEPGSPVKPSVSPASAPTPGDLHDRRRSYQMPVRDEESESQRKARSRLMRQSRRSTQGVTLTDLKEAEKVAGKSVEAEKSSLRGLDSARRPRVPGVENSEDPTQRAEAPDGQGQGPQIARELHKASRERRGPAEGEEADHSAECSPVDGVLAAQRLRSQQDLGSELELQQEEPDGGFRKLYSELHRENERLREALTETTLQLAQLKVKLERATQQQERFAERPALLELERFERRALERKAAELEEELKALSDLRADNQRLKDENAALIRVISKLSK</sequence>
<evidence type="ECO:0000256" key="14">
    <source>
        <dbReference type="SAM" id="MobiDB-lite"/>
    </source>
</evidence>
<reference evidence="16" key="3">
    <citation type="submission" date="2025-09" db="UniProtKB">
        <authorList>
            <consortium name="Ensembl"/>
        </authorList>
    </citation>
    <scope>IDENTIFICATION</scope>
    <source>
        <strain evidence="16">2N</strain>
    </source>
</reference>
<dbReference type="Pfam" id="PF15898">
    <property type="entry name" value="PRKG1_interact"/>
    <property type="match status" value="1"/>
</dbReference>
<feature type="compositionally biased region" description="Basic and acidic residues" evidence="14">
    <location>
        <begin position="462"/>
        <end position="471"/>
    </location>
</feature>
<dbReference type="GeneTree" id="ENSGT00940000161425"/>
<keyword evidence="7 13" id="KW-0175">Coiled coil</keyword>
<feature type="repeat" description="ANK" evidence="12">
    <location>
        <begin position="257"/>
        <end position="289"/>
    </location>
</feature>
<evidence type="ECO:0000256" key="5">
    <source>
        <dbReference type="ARBA" id="ARBA00022990"/>
    </source>
</evidence>
<dbReference type="VEuPathDB" id="HostDB:ENSCPOG00000027133"/>
<evidence type="ECO:0000256" key="11">
    <source>
        <dbReference type="PIRNR" id="PIRNR038141"/>
    </source>
</evidence>
<reference evidence="17" key="1">
    <citation type="journal article" date="2011" name="Nature">
        <title>A high-resolution map of human evolutionary constraint using 29 mammals.</title>
        <authorList>
            <person name="Lindblad-Toh K."/>
            <person name="Garber M."/>
            <person name="Zuk O."/>
            <person name="Lin M.F."/>
            <person name="Parker B.J."/>
            <person name="Washietl S."/>
            <person name="Kheradpour P."/>
            <person name="Ernst J."/>
            <person name="Jordan G."/>
            <person name="Mauceli E."/>
            <person name="Ward L.D."/>
            <person name="Lowe C.B."/>
            <person name="Holloway A.K."/>
            <person name="Clamp M."/>
            <person name="Gnerre S."/>
            <person name="Alfoldi J."/>
            <person name="Beal K."/>
            <person name="Chang J."/>
            <person name="Clawson H."/>
            <person name="Cuff J."/>
            <person name="Di Palma F."/>
            <person name="Fitzgerald S."/>
            <person name="Flicek P."/>
            <person name="Guttman M."/>
            <person name="Hubisz M.J."/>
            <person name="Jaffe D.B."/>
            <person name="Jungreis I."/>
            <person name="Kent W.J."/>
            <person name="Kostka D."/>
            <person name="Lara M."/>
            <person name="Martins A.L."/>
            <person name="Massingham T."/>
            <person name="Moltke I."/>
            <person name="Raney B.J."/>
            <person name="Rasmussen M.D."/>
            <person name="Robinson J."/>
            <person name="Stark A."/>
            <person name="Vilella A.J."/>
            <person name="Wen J."/>
            <person name="Xie X."/>
            <person name="Zody M.C."/>
            <person name="Baldwin J."/>
            <person name="Bloom T."/>
            <person name="Chin C.W."/>
            <person name="Heiman D."/>
            <person name="Nicol R."/>
            <person name="Nusbaum C."/>
            <person name="Young S."/>
            <person name="Wilkinson J."/>
            <person name="Worley K.C."/>
            <person name="Kovar C.L."/>
            <person name="Muzny D.M."/>
            <person name="Gibbs R.A."/>
            <person name="Cree A."/>
            <person name="Dihn H.H."/>
            <person name="Fowler G."/>
            <person name="Jhangiani S."/>
            <person name="Joshi V."/>
            <person name="Lee S."/>
            <person name="Lewis L.R."/>
            <person name="Nazareth L.V."/>
            <person name="Okwuonu G."/>
            <person name="Santibanez J."/>
            <person name="Warren W.C."/>
            <person name="Mardis E.R."/>
            <person name="Weinstock G.M."/>
            <person name="Wilson R.K."/>
            <person name="Delehaunty K."/>
            <person name="Dooling D."/>
            <person name="Fronik C."/>
            <person name="Fulton L."/>
            <person name="Fulton B."/>
            <person name="Graves T."/>
            <person name="Minx P."/>
            <person name="Sodergren E."/>
            <person name="Birney E."/>
            <person name="Margulies E.H."/>
            <person name="Herrero J."/>
            <person name="Green E.D."/>
            <person name="Haussler D."/>
            <person name="Siepel A."/>
            <person name="Goldman N."/>
            <person name="Pollard K.S."/>
            <person name="Pedersen J.S."/>
            <person name="Lander E.S."/>
            <person name="Kellis M."/>
        </authorList>
    </citation>
    <scope>NUCLEOTIDE SEQUENCE [LARGE SCALE GENOMIC DNA]</scope>
    <source>
        <strain evidence="17">2N</strain>
    </source>
</reference>
<evidence type="ECO:0000313" key="17">
    <source>
        <dbReference type="Proteomes" id="UP000005447"/>
    </source>
</evidence>
<comment type="function">
    <text evidence="9">Regulates myosin phosphatase activity.</text>
</comment>
<keyword evidence="6 12" id="KW-0040">ANK repeat</keyword>
<feature type="compositionally biased region" description="Gly residues" evidence="14">
    <location>
        <begin position="1"/>
        <end position="12"/>
    </location>
</feature>
<dbReference type="GO" id="GO:0019208">
    <property type="term" value="F:phosphatase regulator activity"/>
    <property type="evidence" value="ECO:0007669"/>
    <property type="project" value="UniProtKB-UniRule"/>
</dbReference>
<dbReference type="PIRSF" id="PIRSF038141">
    <property type="entry name" value="PP1_12ABC_vert"/>
    <property type="match status" value="1"/>
</dbReference>
<evidence type="ECO:0000256" key="3">
    <source>
        <dbReference type="ARBA" id="ARBA00022553"/>
    </source>
</evidence>
<evidence type="ECO:0000256" key="13">
    <source>
        <dbReference type="SAM" id="Coils"/>
    </source>
</evidence>
<dbReference type="FunFam" id="1.25.40.20:FF:000212">
    <property type="entry name" value="Protein phosphatase 1 regulatory subunit"/>
    <property type="match status" value="1"/>
</dbReference>
<feature type="repeat" description="ANK" evidence="12">
    <location>
        <begin position="98"/>
        <end position="130"/>
    </location>
</feature>
<comment type="subunit">
    <text evidence="10">PP1 comprises a catalytic subunit, PPP1CA, PPP1CB or PPP1CC, and one or several targeting or regulatory subunits. PPP1R12C mediates binding to myosin. Interacts via its N-terminus with PPP1CB. Interacts with IL16. Interacts with the coiled-coil domain of MPRIP. Interacts with NOD2.</text>
</comment>
<protein>
    <recommendedName>
        <fullName evidence="11">Protein phosphatase 1 regulatory subunit</fullName>
    </recommendedName>
</protein>
<dbReference type="GO" id="GO:0005737">
    <property type="term" value="C:cytoplasm"/>
    <property type="evidence" value="ECO:0007669"/>
    <property type="project" value="UniProtKB-UniRule"/>
</dbReference>
<dbReference type="PRINTS" id="PR01415">
    <property type="entry name" value="ANKYRIN"/>
</dbReference>
<keyword evidence="2 11" id="KW-0963">Cytoplasm</keyword>
<dbReference type="GO" id="GO:0001725">
    <property type="term" value="C:stress fiber"/>
    <property type="evidence" value="ECO:0007669"/>
    <property type="project" value="UniProtKB-SubCell"/>
</dbReference>
<dbReference type="FunFam" id="1.25.40.20:FF:000004">
    <property type="entry name" value="Phosphatase 1 regulatory subunit 12A"/>
    <property type="match status" value="1"/>
</dbReference>
<dbReference type="InterPro" id="IPR031775">
    <property type="entry name" value="PRKG1_interact"/>
</dbReference>
<dbReference type="InterPro" id="IPR017401">
    <property type="entry name" value="MYPT1/MYPT2/Mbs85"/>
</dbReference>
<feature type="coiled-coil region" evidence="13">
    <location>
        <begin position="610"/>
        <end position="699"/>
    </location>
</feature>
<dbReference type="InterPro" id="IPR036770">
    <property type="entry name" value="Ankyrin_rpt-contain_sf"/>
</dbReference>
<evidence type="ECO:0000259" key="15">
    <source>
        <dbReference type="Pfam" id="PF15898"/>
    </source>
</evidence>
<feature type="domain" description="cGMP-dependent protein kinase interacting" evidence="15">
    <location>
        <begin position="606"/>
        <end position="705"/>
    </location>
</feature>
<organism evidence="16 17">
    <name type="scientific">Cavia porcellus</name>
    <name type="common">Guinea pig</name>
    <dbReference type="NCBI Taxonomy" id="10141"/>
    <lineage>
        <taxon>Eukaryota</taxon>
        <taxon>Metazoa</taxon>
        <taxon>Chordata</taxon>
        <taxon>Craniata</taxon>
        <taxon>Vertebrata</taxon>
        <taxon>Euteleostomi</taxon>
        <taxon>Mammalia</taxon>
        <taxon>Eutheria</taxon>
        <taxon>Euarchontoglires</taxon>
        <taxon>Glires</taxon>
        <taxon>Rodentia</taxon>
        <taxon>Hystricomorpha</taxon>
        <taxon>Caviidae</taxon>
        <taxon>Cavia</taxon>
    </lineage>
</organism>
<dbReference type="Ensembl" id="ENSCPOT00000048300.1">
    <property type="protein sequence ID" value="ENSCPOP00000021884.1"/>
    <property type="gene ID" value="ENSCPOG00000027133.2"/>
</dbReference>
<dbReference type="GO" id="GO:0007165">
    <property type="term" value="P:signal transduction"/>
    <property type="evidence" value="ECO:0007669"/>
    <property type="project" value="InterPro"/>
</dbReference>
<evidence type="ECO:0000256" key="7">
    <source>
        <dbReference type="ARBA" id="ARBA00023054"/>
    </source>
</evidence>
<evidence type="ECO:0000256" key="8">
    <source>
        <dbReference type="ARBA" id="ARBA00023212"/>
    </source>
</evidence>
<dbReference type="InterPro" id="IPR002110">
    <property type="entry name" value="Ankyrin_rpt"/>
</dbReference>
<dbReference type="InterPro" id="IPR051226">
    <property type="entry name" value="PP1_Regulatory_Subunit"/>
</dbReference>
<proteinExistence type="predicted"/>
<keyword evidence="5" id="KW-0007">Acetylation</keyword>
<evidence type="ECO:0000313" key="16">
    <source>
        <dbReference type="Ensembl" id="ENSCPOP00000021884.1"/>
    </source>
</evidence>
<feature type="compositionally biased region" description="Basic and acidic residues" evidence="14">
    <location>
        <begin position="347"/>
        <end position="363"/>
    </location>
</feature>
<reference evidence="16" key="2">
    <citation type="submission" date="2025-08" db="UniProtKB">
        <authorList>
            <consortium name="Ensembl"/>
        </authorList>
    </citation>
    <scope>IDENTIFICATION</scope>
    <source>
        <strain evidence="16">2N</strain>
    </source>
</reference>
<evidence type="ECO:0000256" key="1">
    <source>
        <dbReference type="ARBA" id="ARBA00004529"/>
    </source>
</evidence>
<dbReference type="PANTHER" id="PTHR24179:SF27">
    <property type="entry name" value="PROTEIN PHOSPHATASE 1 REGULATORY SUBUNIT 12C"/>
    <property type="match status" value="1"/>
</dbReference>
<keyword evidence="4" id="KW-0677">Repeat</keyword>
<dbReference type="Gene3D" id="6.10.250.1820">
    <property type="match status" value="1"/>
</dbReference>
<dbReference type="Gene3D" id="1.25.40.20">
    <property type="entry name" value="Ankyrin repeat-containing domain"/>
    <property type="match status" value="2"/>
</dbReference>
<dbReference type="Proteomes" id="UP000005447">
    <property type="component" value="Unassembled WGS sequence"/>
</dbReference>
<comment type="subcellular location">
    <subcellularLocation>
        <location evidence="1">Cytoplasm</location>
        <location evidence="1">Cytoskeleton</location>
        <location evidence="1">Stress fiber</location>
    </subcellularLocation>
</comment>
<dbReference type="SUPFAM" id="SSF48403">
    <property type="entry name" value="Ankyrin repeat"/>
    <property type="match status" value="1"/>
</dbReference>
<dbReference type="CDD" id="cd21945">
    <property type="entry name" value="IPD_PPP1R12C"/>
    <property type="match status" value="1"/>
</dbReference>
<keyword evidence="17" id="KW-1185">Reference proteome</keyword>
<name>A0A286X8Z4_CAVPO</name>
<dbReference type="PROSITE" id="PS50088">
    <property type="entry name" value="ANK_REPEAT"/>
    <property type="match status" value="4"/>
</dbReference>
<dbReference type="PROSITE" id="PS50297">
    <property type="entry name" value="ANK_REP_REGION"/>
    <property type="match status" value="4"/>
</dbReference>
<feature type="region of interest" description="Disordered" evidence="14">
    <location>
        <begin position="1"/>
        <end position="42"/>
    </location>
</feature>
<comment type="subunit">
    <text evidence="11">PP1 comprises a catalytic subunit, and one or several targeting or regulatory subunits.</text>
</comment>
<feature type="compositionally biased region" description="Low complexity" evidence="14">
    <location>
        <begin position="432"/>
        <end position="449"/>
    </location>
</feature>
<dbReference type="GO" id="GO:0019901">
    <property type="term" value="F:protein kinase binding"/>
    <property type="evidence" value="ECO:0007669"/>
    <property type="project" value="InterPro"/>
</dbReference>
<evidence type="ECO:0000256" key="6">
    <source>
        <dbReference type="ARBA" id="ARBA00023043"/>
    </source>
</evidence>
<feature type="compositionally biased region" description="Basic residues" evidence="14">
    <location>
        <begin position="472"/>
        <end position="482"/>
    </location>
</feature>
<evidence type="ECO:0000256" key="12">
    <source>
        <dbReference type="PROSITE-ProRule" id="PRU00023"/>
    </source>
</evidence>
<feature type="region of interest" description="Disordered" evidence="14">
    <location>
        <begin position="429"/>
        <end position="574"/>
    </location>
</feature>
<evidence type="ECO:0000256" key="2">
    <source>
        <dbReference type="ARBA" id="ARBA00022490"/>
    </source>
</evidence>
<dbReference type="Bgee" id="ENSCPOG00000027133">
    <property type="expression patterns" value="Expressed in frontal cortex and 13 other cell types or tissues"/>
</dbReference>
<keyword evidence="8" id="KW-0206">Cytoskeleton</keyword>
<accession>A0A286X8Z4</accession>
<feature type="region of interest" description="Disordered" evidence="14">
    <location>
        <begin position="315"/>
        <end position="407"/>
    </location>
</feature>
<evidence type="ECO:0000256" key="4">
    <source>
        <dbReference type="ARBA" id="ARBA00022737"/>
    </source>
</evidence>
<feature type="compositionally biased region" description="Basic and acidic residues" evidence="14">
    <location>
        <begin position="492"/>
        <end position="518"/>
    </location>
</feature>
<feature type="repeat" description="ANK" evidence="12">
    <location>
        <begin position="131"/>
        <end position="163"/>
    </location>
</feature>
<gene>
    <name evidence="16" type="primary">PPP1R12C</name>
</gene>
<dbReference type="EMBL" id="AAKN02046218">
    <property type="status" value="NOT_ANNOTATED_CDS"/>
    <property type="molecule type" value="Genomic_DNA"/>
</dbReference>
<evidence type="ECO:0000256" key="9">
    <source>
        <dbReference type="ARBA" id="ARBA00055480"/>
    </source>
</evidence>
<evidence type="ECO:0000256" key="10">
    <source>
        <dbReference type="ARBA" id="ARBA00065524"/>
    </source>
</evidence>
<feature type="repeat" description="ANK" evidence="12">
    <location>
        <begin position="224"/>
        <end position="256"/>
    </location>
</feature>
<dbReference type="Pfam" id="PF12796">
    <property type="entry name" value="Ank_2"/>
    <property type="match status" value="2"/>
</dbReference>
<dbReference type="GO" id="GO:0004857">
    <property type="term" value="F:enzyme inhibitor activity"/>
    <property type="evidence" value="ECO:0007669"/>
    <property type="project" value="TreeGrafter"/>
</dbReference>